<proteinExistence type="predicted"/>
<dbReference type="RefSeq" id="WP_110361897.1">
    <property type="nucleotide sequence ID" value="NZ_QFLI01000008.1"/>
</dbReference>
<dbReference type="OrthoDB" id="1495718at2"/>
<dbReference type="InterPro" id="IPR021428">
    <property type="entry name" value="DUF3078"/>
</dbReference>
<keyword evidence="1" id="KW-0732">Signal</keyword>
<dbReference type="Proteomes" id="UP000248079">
    <property type="component" value="Unassembled WGS sequence"/>
</dbReference>
<dbReference type="AlphaFoldDB" id="A0A2V3ZU63"/>
<evidence type="ECO:0000313" key="3">
    <source>
        <dbReference type="Proteomes" id="UP000248079"/>
    </source>
</evidence>
<accession>A0A2V3ZU63</accession>
<feature type="chain" id="PRO_5016055331" description="DUF3078 domain-containing protein" evidence="1">
    <location>
        <begin position="20"/>
        <end position="294"/>
    </location>
</feature>
<dbReference type="Pfam" id="PF11276">
    <property type="entry name" value="DUF3078"/>
    <property type="match status" value="1"/>
</dbReference>
<name>A0A2V3ZU63_9BACT</name>
<evidence type="ECO:0000313" key="2">
    <source>
        <dbReference type="EMBL" id="PXX97965.1"/>
    </source>
</evidence>
<protein>
    <recommendedName>
        <fullName evidence="4">DUF3078 domain-containing protein</fullName>
    </recommendedName>
</protein>
<organism evidence="2 3">
    <name type="scientific">Marinifilum breve</name>
    <dbReference type="NCBI Taxonomy" id="2184082"/>
    <lineage>
        <taxon>Bacteria</taxon>
        <taxon>Pseudomonadati</taxon>
        <taxon>Bacteroidota</taxon>
        <taxon>Bacteroidia</taxon>
        <taxon>Marinilabiliales</taxon>
        <taxon>Marinifilaceae</taxon>
    </lineage>
</organism>
<evidence type="ECO:0008006" key="4">
    <source>
        <dbReference type="Google" id="ProtNLM"/>
    </source>
</evidence>
<evidence type="ECO:0000256" key="1">
    <source>
        <dbReference type="SAM" id="SignalP"/>
    </source>
</evidence>
<keyword evidence="3" id="KW-1185">Reference proteome</keyword>
<feature type="signal peptide" evidence="1">
    <location>
        <begin position="1"/>
        <end position="19"/>
    </location>
</feature>
<dbReference type="EMBL" id="QFLI01000008">
    <property type="protein sequence ID" value="PXX97965.1"/>
    <property type="molecule type" value="Genomic_DNA"/>
</dbReference>
<comment type="caution">
    <text evidence="2">The sequence shown here is derived from an EMBL/GenBank/DDBJ whole genome shotgun (WGS) entry which is preliminary data.</text>
</comment>
<sequence>MKKLGLTLIAAMICFVAISQEKQDTSYWKKGGMISISFSQTSLTNWSGGGDNAISTNSQLNLFANYNKGKNSWENKLNLEYGLVKQGDEGVRKSIDKIEYSTKYGYKNGGHWYYTALFDFKTQFAKGYNYSSEEGVDDVKISNFLAPAYMNLSVGMDYKPSDVFSAYISPVTGKMTVVNDDDLSDKGAFGVDPGDKFRSEFGAFSKLSLNKDIMENVNLKSTLDLFTNYSESFGNIDVTWEVMLNMKINSFLTATVNTSLVYDDDVDYFNEEGINKGPRIQFKEIIGVGLAYKF</sequence>
<reference evidence="2 3" key="1">
    <citation type="submission" date="2018-05" db="EMBL/GenBank/DDBJ databases">
        <title>Marinifilum breve JC075T sp. nov., a marine bacterium isolated from Yongle Blue Hole in the South China Sea.</title>
        <authorList>
            <person name="Fu T."/>
        </authorList>
    </citation>
    <scope>NUCLEOTIDE SEQUENCE [LARGE SCALE GENOMIC DNA]</scope>
    <source>
        <strain evidence="2 3">JC075</strain>
    </source>
</reference>
<gene>
    <name evidence="2" type="ORF">DF185_16645</name>
</gene>